<feature type="non-terminal residue" evidence="1">
    <location>
        <position position="1"/>
    </location>
</feature>
<gene>
    <name evidence="1" type="ORF">YQE_01957</name>
</gene>
<protein>
    <submittedName>
        <fullName evidence="1">Uncharacterized protein</fullName>
    </submittedName>
</protein>
<accession>N6UIU7</accession>
<dbReference type="AlphaFoldDB" id="N6UIU7"/>
<sequence>MEVKDMNGIKYGKKLTRQIISKPQECRTKVSILKLCSMEVTKEWVPP</sequence>
<reference evidence="1" key="1">
    <citation type="journal article" date="2013" name="Genome Biol.">
        <title>Draft genome of the mountain pine beetle, Dendroctonus ponderosae Hopkins, a major forest pest.</title>
        <authorList>
            <person name="Keeling C.I."/>
            <person name="Yuen M.M."/>
            <person name="Liao N.Y."/>
            <person name="Docking T.R."/>
            <person name="Chan S.K."/>
            <person name="Taylor G.A."/>
            <person name="Palmquist D.L."/>
            <person name="Jackman S.D."/>
            <person name="Nguyen A."/>
            <person name="Li M."/>
            <person name="Henderson H."/>
            <person name="Janes J.K."/>
            <person name="Zhao Y."/>
            <person name="Pandoh P."/>
            <person name="Moore R."/>
            <person name="Sperling F.A."/>
            <person name="Huber D.P."/>
            <person name="Birol I."/>
            <person name="Jones S.J."/>
            <person name="Bohlmann J."/>
        </authorList>
    </citation>
    <scope>NUCLEOTIDE SEQUENCE</scope>
</reference>
<evidence type="ECO:0000313" key="1">
    <source>
        <dbReference type="EMBL" id="ENN81660.1"/>
    </source>
</evidence>
<organism evidence="1">
    <name type="scientific">Dendroctonus ponderosae</name>
    <name type="common">Mountain pine beetle</name>
    <dbReference type="NCBI Taxonomy" id="77166"/>
    <lineage>
        <taxon>Eukaryota</taxon>
        <taxon>Metazoa</taxon>
        <taxon>Ecdysozoa</taxon>
        <taxon>Arthropoda</taxon>
        <taxon>Hexapoda</taxon>
        <taxon>Insecta</taxon>
        <taxon>Pterygota</taxon>
        <taxon>Neoptera</taxon>
        <taxon>Endopterygota</taxon>
        <taxon>Coleoptera</taxon>
        <taxon>Polyphaga</taxon>
        <taxon>Cucujiformia</taxon>
        <taxon>Curculionidae</taxon>
        <taxon>Scolytinae</taxon>
        <taxon>Dendroctonus</taxon>
    </lineage>
</organism>
<proteinExistence type="predicted"/>
<dbReference type="HOGENOM" id="CLU_3175921_0_0_1"/>
<dbReference type="EMBL" id="KB740076">
    <property type="protein sequence ID" value="ENN81660.1"/>
    <property type="molecule type" value="Genomic_DNA"/>
</dbReference>
<name>N6UIU7_DENPD</name>